<dbReference type="GO" id="GO:0015562">
    <property type="term" value="F:efflux transmembrane transporter activity"/>
    <property type="evidence" value="ECO:0007669"/>
    <property type="project" value="TreeGrafter"/>
</dbReference>
<dbReference type="KEGG" id="pswu:SY83_15220"/>
<dbReference type="GO" id="GO:1990281">
    <property type="term" value="C:efflux pump complex"/>
    <property type="evidence" value="ECO:0007669"/>
    <property type="project" value="TreeGrafter"/>
</dbReference>
<dbReference type="SUPFAM" id="SSF111369">
    <property type="entry name" value="HlyD-like secretion proteins"/>
    <property type="match status" value="1"/>
</dbReference>
<accession>A0A172TK32</accession>
<dbReference type="Gene3D" id="2.40.50.100">
    <property type="match status" value="1"/>
</dbReference>
<dbReference type="InterPro" id="IPR058627">
    <property type="entry name" value="MdtA-like_C"/>
</dbReference>
<feature type="domain" description="Multidrug resistance protein MdtA-like C-terminal permuted SH3" evidence="2">
    <location>
        <begin position="313"/>
        <end position="367"/>
    </location>
</feature>
<evidence type="ECO:0000256" key="1">
    <source>
        <dbReference type="SAM" id="MobiDB-lite"/>
    </source>
</evidence>
<evidence type="ECO:0000313" key="4">
    <source>
        <dbReference type="Proteomes" id="UP000076927"/>
    </source>
</evidence>
<feature type="region of interest" description="Disordered" evidence="1">
    <location>
        <begin position="251"/>
        <end position="276"/>
    </location>
</feature>
<dbReference type="EMBL" id="CP011388">
    <property type="protein sequence ID" value="ANE47401.1"/>
    <property type="molecule type" value="Genomic_DNA"/>
</dbReference>
<protein>
    <submittedName>
        <fullName evidence="3">Transporter</fullName>
    </submittedName>
</protein>
<dbReference type="Proteomes" id="UP000076927">
    <property type="component" value="Chromosome"/>
</dbReference>
<sequence length="369" mass="40505">MFMKWWTENSLEPKKTRQRVKPMMALVLSTTLVVASGCSLLPKEKEEEVLPVINPPKISKKPEYEVRSETLETKVRGNGNMKSLQEEALYFTENDKRLKELYVKPSDNVKKGQVIAVLDVEDAKKALRDAKLQFRKDEIAMKETLRKKDEMDPLEFETQVIAFEEKKQAIADQQESIGKAVLVAPYAGTVVSVPVKKGDAVKAYDPIAVIADLSQLVVAVKVSKDDLEKVSIGMEAQVEINTLGTHKGKVKQLPITTEDTSDGEGETPQGGTGGQAAQEPIENFMLIQLDAKPQGLTNRAPLSATIVVNRKVNATVIPISALRKIGGRTYVLVSDEQGKREVDVEVGQTTSTDVEIVAGLKPGQKVVGK</sequence>
<keyword evidence="4" id="KW-1185">Reference proteome</keyword>
<dbReference type="Pfam" id="PF25967">
    <property type="entry name" value="RND-MFP_C"/>
    <property type="match status" value="1"/>
</dbReference>
<evidence type="ECO:0000313" key="3">
    <source>
        <dbReference type="EMBL" id="ANE47401.1"/>
    </source>
</evidence>
<name>A0A172TK32_9BACL</name>
<organism evidence="3 4">
    <name type="scientific">Paenibacillus swuensis</name>
    <dbReference type="NCBI Taxonomy" id="1178515"/>
    <lineage>
        <taxon>Bacteria</taxon>
        <taxon>Bacillati</taxon>
        <taxon>Bacillota</taxon>
        <taxon>Bacilli</taxon>
        <taxon>Bacillales</taxon>
        <taxon>Paenibacillaceae</taxon>
        <taxon>Paenibacillus</taxon>
    </lineage>
</organism>
<evidence type="ECO:0000259" key="2">
    <source>
        <dbReference type="Pfam" id="PF25967"/>
    </source>
</evidence>
<dbReference type="PANTHER" id="PTHR30469">
    <property type="entry name" value="MULTIDRUG RESISTANCE PROTEIN MDTA"/>
    <property type="match status" value="1"/>
</dbReference>
<gene>
    <name evidence="3" type="ORF">SY83_15220</name>
</gene>
<dbReference type="AlphaFoldDB" id="A0A172TK32"/>
<dbReference type="STRING" id="1178515.SY83_15220"/>
<dbReference type="Gene3D" id="2.40.30.170">
    <property type="match status" value="1"/>
</dbReference>
<dbReference type="PANTHER" id="PTHR30469:SF33">
    <property type="entry name" value="SLR1207 PROTEIN"/>
    <property type="match status" value="1"/>
</dbReference>
<proteinExistence type="predicted"/>
<dbReference type="PATRIC" id="fig|1178515.4.peg.3059"/>
<reference evidence="3 4" key="1">
    <citation type="submission" date="2015-01" db="EMBL/GenBank/DDBJ databases">
        <title>Paenibacillus swuensis/DY6/whole genome sequencing.</title>
        <authorList>
            <person name="Kim M.K."/>
            <person name="Srinivasan S."/>
            <person name="Lee J.-J."/>
        </authorList>
    </citation>
    <scope>NUCLEOTIDE SEQUENCE [LARGE SCALE GENOMIC DNA]</scope>
    <source>
        <strain evidence="3 4">DY6</strain>
    </source>
</reference>
<dbReference type="Gene3D" id="6.20.50.140">
    <property type="match status" value="1"/>
</dbReference>